<feature type="binding site" evidence="4">
    <location>
        <position position="73"/>
    </location>
    <ligand>
        <name>Zn(2+)</name>
        <dbReference type="ChEBI" id="CHEBI:29105"/>
    </ligand>
</feature>
<dbReference type="Pfam" id="PF01155">
    <property type="entry name" value="HypA"/>
    <property type="match status" value="1"/>
</dbReference>
<keyword evidence="2 4" id="KW-0479">Metal-binding</keyword>
<comment type="function">
    <text evidence="4">Involved in the maturation of [NiFe] hydrogenases. Required for nickel insertion into the metal center of the hydrogenase.</text>
</comment>
<keyword evidence="1 4" id="KW-0533">Nickel</keyword>
<dbReference type="HAMAP" id="MF_00213">
    <property type="entry name" value="HypA_HybF"/>
    <property type="match status" value="1"/>
</dbReference>
<keyword evidence="6" id="KW-1185">Reference proteome</keyword>
<feature type="binding site" evidence="4">
    <location>
        <position position="89"/>
    </location>
    <ligand>
        <name>Zn(2+)</name>
        <dbReference type="ChEBI" id="CHEBI:29105"/>
    </ligand>
</feature>
<dbReference type="AlphaFoldDB" id="A0A066ZMN9"/>
<keyword evidence="3 4" id="KW-0862">Zinc</keyword>
<dbReference type="STRING" id="28885.EI16_00065"/>
<protein>
    <recommendedName>
        <fullName evidence="4">Hydrogenase maturation factor HypA</fullName>
    </recommendedName>
</protein>
<dbReference type="GO" id="GO:0051604">
    <property type="term" value="P:protein maturation"/>
    <property type="evidence" value="ECO:0007669"/>
    <property type="project" value="InterPro"/>
</dbReference>
<feature type="binding site" evidence="4">
    <location>
        <position position="76"/>
    </location>
    <ligand>
        <name>Zn(2+)</name>
        <dbReference type="ChEBI" id="CHEBI:29105"/>
    </ligand>
</feature>
<evidence type="ECO:0000256" key="3">
    <source>
        <dbReference type="ARBA" id="ARBA00022833"/>
    </source>
</evidence>
<sequence length="113" mass="12582">MHEMSICEGVVLSLESEAQKQNFQKVKKVWLTVGIFSGVEIDALRFGWDVVTRNSIADGAELVVLEEQGQAWCMGCSKHVQIENRYDDCPACGSHRLQVTGGEILSIKEIEVE</sequence>
<name>A0A066ZMN9_HYDMR</name>
<dbReference type="PANTHER" id="PTHR34535:SF3">
    <property type="entry name" value="HYDROGENASE MATURATION FACTOR HYPA"/>
    <property type="match status" value="1"/>
</dbReference>
<dbReference type="InterPro" id="IPR000688">
    <property type="entry name" value="HypA/HybF"/>
</dbReference>
<dbReference type="FunFam" id="3.30.2320.80:FF:000001">
    <property type="entry name" value="Hydrogenase maturation factor HypA"/>
    <property type="match status" value="1"/>
</dbReference>
<feature type="binding site" evidence="4">
    <location>
        <position position="2"/>
    </location>
    <ligand>
        <name>Ni(2+)</name>
        <dbReference type="ChEBI" id="CHEBI:49786"/>
    </ligand>
</feature>
<evidence type="ECO:0000256" key="2">
    <source>
        <dbReference type="ARBA" id="ARBA00022723"/>
    </source>
</evidence>
<dbReference type="EMBL" id="JMIU01000001">
    <property type="protein sequence ID" value="KDN94752.1"/>
    <property type="molecule type" value="Genomic_DNA"/>
</dbReference>
<comment type="similarity">
    <text evidence="4">Belongs to the HypA/HybF family.</text>
</comment>
<evidence type="ECO:0000313" key="5">
    <source>
        <dbReference type="EMBL" id="KDN94752.1"/>
    </source>
</evidence>
<comment type="caution">
    <text evidence="5">The sequence shown here is derived from an EMBL/GenBank/DDBJ whole genome shotgun (WGS) entry which is preliminary data.</text>
</comment>
<evidence type="ECO:0000313" key="6">
    <source>
        <dbReference type="Proteomes" id="UP000027341"/>
    </source>
</evidence>
<dbReference type="GO" id="GO:0016151">
    <property type="term" value="F:nickel cation binding"/>
    <property type="evidence" value="ECO:0007669"/>
    <property type="project" value="UniProtKB-UniRule"/>
</dbReference>
<organism evidence="5 6">
    <name type="scientific">Hydrogenovibrio marinus</name>
    <dbReference type="NCBI Taxonomy" id="28885"/>
    <lineage>
        <taxon>Bacteria</taxon>
        <taxon>Pseudomonadati</taxon>
        <taxon>Pseudomonadota</taxon>
        <taxon>Gammaproteobacteria</taxon>
        <taxon>Thiotrichales</taxon>
        <taxon>Piscirickettsiaceae</taxon>
        <taxon>Hydrogenovibrio</taxon>
    </lineage>
</organism>
<accession>A0A066ZMN9</accession>
<gene>
    <name evidence="4" type="primary">hypA</name>
    <name evidence="5" type="ORF">EI16_00065</name>
</gene>
<feature type="binding site" evidence="4">
    <location>
        <position position="92"/>
    </location>
    <ligand>
        <name>Zn(2+)</name>
        <dbReference type="ChEBI" id="CHEBI:29105"/>
    </ligand>
</feature>
<dbReference type="GO" id="GO:0008270">
    <property type="term" value="F:zinc ion binding"/>
    <property type="evidence" value="ECO:0007669"/>
    <property type="project" value="UniProtKB-UniRule"/>
</dbReference>
<reference evidence="5 6" key="1">
    <citation type="submission" date="2014-04" db="EMBL/GenBank/DDBJ databases">
        <title>Draft genome sequence of Hydrogenovibrio marinus MH-110, a model organism for aerobic H2 metabolism.</title>
        <authorList>
            <person name="Cha H.J."/>
            <person name="Jo B.H."/>
            <person name="Hwang B.H."/>
        </authorList>
    </citation>
    <scope>NUCLEOTIDE SEQUENCE [LARGE SCALE GENOMIC DNA]</scope>
    <source>
        <strain evidence="5 6">MH-110</strain>
    </source>
</reference>
<dbReference type="Gene3D" id="3.30.2320.80">
    <property type="match status" value="1"/>
</dbReference>
<dbReference type="Proteomes" id="UP000027341">
    <property type="component" value="Unassembled WGS sequence"/>
</dbReference>
<dbReference type="NCBIfam" id="TIGR00100">
    <property type="entry name" value="hypA"/>
    <property type="match status" value="1"/>
</dbReference>
<dbReference type="GO" id="GO:0016530">
    <property type="term" value="F:metallochaperone activity"/>
    <property type="evidence" value="ECO:0007669"/>
    <property type="project" value="UniProtKB-ARBA"/>
</dbReference>
<dbReference type="PIRSF" id="PIRSF004761">
    <property type="entry name" value="Hydrgn_mat_HypA"/>
    <property type="match status" value="1"/>
</dbReference>
<dbReference type="PANTHER" id="PTHR34535">
    <property type="entry name" value="HYDROGENASE MATURATION FACTOR HYPA"/>
    <property type="match status" value="1"/>
</dbReference>
<evidence type="ECO:0000256" key="4">
    <source>
        <dbReference type="HAMAP-Rule" id="MF_00213"/>
    </source>
</evidence>
<evidence type="ECO:0000256" key="1">
    <source>
        <dbReference type="ARBA" id="ARBA00022596"/>
    </source>
</evidence>
<proteinExistence type="inferred from homology"/>